<protein>
    <recommendedName>
        <fullName evidence="2">Xylose isomerase-like TIM barrel domain-containing protein</fullName>
    </recommendedName>
</protein>
<evidence type="ECO:0008006" key="2">
    <source>
        <dbReference type="Google" id="ProtNLM"/>
    </source>
</evidence>
<feature type="non-terminal residue" evidence="1">
    <location>
        <position position="1"/>
    </location>
</feature>
<gene>
    <name evidence="1" type="ORF">S06H3_56652</name>
</gene>
<dbReference type="EMBL" id="BARV01036461">
    <property type="protein sequence ID" value="GAI54174.1"/>
    <property type="molecule type" value="Genomic_DNA"/>
</dbReference>
<evidence type="ECO:0000313" key="1">
    <source>
        <dbReference type="EMBL" id="GAI54174.1"/>
    </source>
</evidence>
<comment type="caution">
    <text evidence="1">The sequence shown here is derived from an EMBL/GenBank/DDBJ whole genome shotgun (WGS) entry which is preliminary data.</text>
</comment>
<dbReference type="AlphaFoldDB" id="X1RF09"/>
<name>X1RF09_9ZZZZ</name>
<sequence length="48" mass="5708">DFDKIIPAILEAGYTDEWWTIDLCFWPKALDVTEDNKKYLDKLIKKFG</sequence>
<proteinExistence type="predicted"/>
<reference evidence="1" key="1">
    <citation type="journal article" date="2014" name="Front. Microbiol.">
        <title>High frequency of phylogenetically diverse reductive dehalogenase-homologous genes in deep subseafloor sedimentary metagenomes.</title>
        <authorList>
            <person name="Kawai M."/>
            <person name="Futagami T."/>
            <person name="Toyoda A."/>
            <person name="Takaki Y."/>
            <person name="Nishi S."/>
            <person name="Hori S."/>
            <person name="Arai W."/>
            <person name="Tsubouchi T."/>
            <person name="Morono Y."/>
            <person name="Uchiyama I."/>
            <person name="Ito T."/>
            <person name="Fujiyama A."/>
            <person name="Inagaki F."/>
            <person name="Takami H."/>
        </authorList>
    </citation>
    <scope>NUCLEOTIDE SEQUENCE</scope>
    <source>
        <strain evidence="1">Expedition CK06-06</strain>
    </source>
</reference>
<organism evidence="1">
    <name type="scientific">marine sediment metagenome</name>
    <dbReference type="NCBI Taxonomy" id="412755"/>
    <lineage>
        <taxon>unclassified sequences</taxon>
        <taxon>metagenomes</taxon>
        <taxon>ecological metagenomes</taxon>
    </lineage>
</organism>
<accession>X1RF09</accession>